<dbReference type="EMBL" id="AYKF01000103">
    <property type="protein sequence ID" value="ROO26096.1"/>
    <property type="molecule type" value="Genomic_DNA"/>
</dbReference>
<dbReference type="Proteomes" id="UP000285123">
    <property type="component" value="Unassembled WGS sequence"/>
</dbReference>
<evidence type="ECO:0000259" key="1">
    <source>
        <dbReference type="Pfam" id="PF01048"/>
    </source>
</evidence>
<proteinExistence type="predicted"/>
<dbReference type="OrthoDB" id="2374434at2"/>
<dbReference type="GO" id="GO:0003824">
    <property type="term" value="F:catalytic activity"/>
    <property type="evidence" value="ECO:0007669"/>
    <property type="project" value="InterPro"/>
</dbReference>
<reference evidence="2 3" key="1">
    <citation type="submission" date="2013-10" db="EMBL/GenBank/DDBJ databases">
        <title>Salinisphaera halophila YIM 95161 Genome Sequencing.</title>
        <authorList>
            <person name="Lai Q."/>
            <person name="Li C."/>
            <person name="Shao Z."/>
        </authorList>
    </citation>
    <scope>NUCLEOTIDE SEQUENCE [LARGE SCALE GENOMIC DNA]</scope>
    <source>
        <strain evidence="2 3">YIM 95161</strain>
    </source>
</reference>
<sequence>MSAGSLCVPARAQVSRPGIVASLPGEVRAMARLRAQGRASLTGGARLALSGLGAARAETAARALVADGVDGLVSWGCASALVPALAVGDLLLPREIVTAAGPRLAVDAEWHARLTDRIGGGARLRHGALAETRGVLGNAANKQALHALSTAIAADRESAAIAAVAVEFGLPFIVVRAVADDAVMTVPPVARAALDDDGALRPLRVLRRLVRPPAGRHAELRAIKQLAVAFRTAQRTLDAVAPLLLDTEPDGDT</sequence>
<accession>A0A423PKG3</accession>
<organism evidence="2 3">
    <name type="scientific">Salinisphaera orenii YIM 95161</name>
    <dbReference type="NCBI Taxonomy" id="1051139"/>
    <lineage>
        <taxon>Bacteria</taxon>
        <taxon>Pseudomonadati</taxon>
        <taxon>Pseudomonadota</taxon>
        <taxon>Gammaproteobacteria</taxon>
        <taxon>Salinisphaerales</taxon>
        <taxon>Salinisphaeraceae</taxon>
        <taxon>Salinisphaera</taxon>
    </lineage>
</organism>
<name>A0A423PKG3_9GAMM</name>
<evidence type="ECO:0000313" key="3">
    <source>
        <dbReference type="Proteomes" id="UP000285123"/>
    </source>
</evidence>
<dbReference type="InterPro" id="IPR035994">
    <property type="entry name" value="Nucleoside_phosphorylase_sf"/>
</dbReference>
<dbReference type="RefSeq" id="WP_123591862.1">
    <property type="nucleotide sequence ID" value="NZ_AYKF01000103.1"/>
</dbReference>
<feature type="domain" description="Nucleoside phosphorylase" evidence="1">
    <location>
        <begin position="46"/>
        <end position="183"/>
    </location>
</feature>
<dbReference type="Gene3D" id="3.40.50.1580">
    <property type="entry name" value="Nucleoside phosphorylase domain"/>
    <property type="match status" value="1"/>
</dbReference>
<comment type="caution">
    <text evidence="2">The sequence shown here is derived from an EMBL/GenBank/DDBJ whole genome shotgun (WGS) entry which is preliminary data.</text>
</comment>
<dbReference type="GO" id="GO:0009116">
    <property type="term" value="P:nucleoside metabolic process"/>
    <property type="evidence" value="ECO:0007669"/>
    <property type="project" value="InterPro"/>
</dbReference>
<dbReference type="InterPro" id="IPR000845">
    <property type="entry name" value="Nucleoside_phosphorylase_d"/>
</dbReference>
<dbReference type="SUPFAM" id="SSF53167">
    <property type="entry name" value="Purine and uridine phosphorylases"/>
    <property type="match status" value="1"/>
</dbReference>
<gene>
    <name evidence="2" type="ORF">SAHL_13120</name>
</gene>
<dbReference type="AlphaFoldDB" id="A0A423PKG3"/>
<protein>
    <submittedName>
        <fullName evidence="2">MTA/SAH nucleosidase</fullName>
    </submittedName>
</protein>
<dbReference type="Pfam" id="PF01048">
    <property type="entry name" value="PNP_UDP_1"/>
    <property type="match status" value="1"/>
</dbReference>
<evidence type="ECO:0000313" key="2">
    <source>
        <dbReference type="EMBL" id="ROO26096.1"/>
    </source>
</evidence>